<feature type="domain" description="2EXR" evidence="1">
    <location>
        <begin position="8"/>
        <end position="101"/>
    </location>
</feature>
<evidence type="ECO:0000313" key="2">
    <source>
        <dbReference type="EMBL" id="PMD52328.1"/>
    </source>
</evidence>
<gene>
    <name evidence="2" type="ORF">K444DRAFT_621463</name>
</gene>
<dbReference type="RefSeq" id="XP_024729232.1">
    <property type="nucleotide sequence ID" value="XM_024881915.1"/>
</dbReference>
<protein>
    <recommendedName>
        <fullName evidence="1">2EXR domain-containing protein</fullName>
    </recommendedName>
</protein>
<dbReference type="Pfam" id="PF20150">
    <property type="entry name" value="2EXR"/>
    <property type="match status" value="1"/>
</dbReference>
<name>A0A2J6SNJ9_9HELO</name>
<proteinExistence type="predicted"/>
<dbReference type="GeneID" id="36589992"/>
<dbReference type="STRING" id="1095630.A0A2J6SNJ9"/>
<evidence type="ECO:0000313" key="3">
    <source>
        <dbReference type="Proteomes" id="UP000235371"/>
    </source>
</evidence>
<dbReference type="OrthoDB" id="3473305at2759"/>
<dbReference type="InterPro" id="IPR045518">
    <property type="entry name" value="2EXR"/>
</dbReference>
<dbReference type="InParanoid" id="A0A2J6SNJ9"/>
<reference evidence="2 3" key="1">
    <citation type="submission" date="2016-04" db="EMBL/GenBank/DDBJ databases">
        <title>A degradative enzymes factory behind the ericoid mycorrhizal symbiosis.</title>
        <authorList>
            <consortium name="DOE Joint Genome Institute"/>
            <person name="Martino E."/>
            <person name="Morin E."/>
            <person name="Grelet G."/>
            <person name="Kuo A."/>
            <person name="Kohler A."/>
            <person name="Daghino S."/>
            <person name="Barry K."/>
            <person name="Choi C."/>
            <person name="Cichocki N."/>
            <person name="Clum A."/>
            <person name="Copeland A."/>
            <person name="Hainaut M."/>
            <person name="Haridas S."/>
            <person name="Labutti K."/>
            <person name="Lindquist E."/>
            <person name="Lipzen A."/>
            <person name="Khouja H.-R."/>
            <person name="Murat C."/>
            <person name="Ohm R."/>
            <person name="Olson A."/>
            <person name="Spatafora J."/>
            <person name="Veneault-Fourrey C."/>
            <person name="Henrissat B."/>
            <person name="Grigoriev I."/>
            <person name="Martin F."/>
            <person name="Perotto S."/>
        </authorList>
    </citation>
    <scope>NUCLEOTIDE SEQUENCE [LARGE SCALE GENOMIC DNA]</scope>
    <source>
        <strain evidence="2 3">E</strain>
    </source>
</reference>
<keyword evidence="3" id="KW-1185">Reference proteome</keyword>
<dbReference type="PANTHER" id="PTHR35910:SF6">
    <property type="entry name" value="2EXR DOMAIN-CONTAINING PROTEIN"/>
    <property type="match status" value="1"/>
</dbReference>
<organism evidence="2 3">
    <name type="scientific">Hyaloscypha bicolor E</name>
    <dbReference type="NCBI Taxonomy" id="1095630"/>
    <lineage>
        <taxon>Eukaryota</taxon>
        <taxon>Fungi</taxon>
        <taxon>Dikarya</taxon>
        <taxon>Ascomycota</taxon>
        <taxon>Pezizomycotina</taxon>
        <taxon>Leotiomycetes</taxon>
        <taxon>Helotiales</taxon>
        <taxon>Hyaloscyphaceae</taxon>
        <taxon>Hyaloscypha</taxon>
        <taxon>Hyaloscypha bicolor</taxon>
    </lineage>
</organism>
<sequence length="232" mass="26248">MESSPPGFTLFRELPLELRLKIWSFIAPGPRTVSIKYKGLSCYSTGKGFLAAADWRSPDPIPIVLHICRESRTEALKSYQLAFGSYLHPGRIYFDFSKDTLRFGNSHRDAYMTVPEMLQSGPIDYLLDVFLGGDPCGADDAEKVKYMITDIDESVYGRRAFCWNEIRLFTGLKKLTIMPRDEDEMADELMRGYQDTLRNVASKHLEWVVPQIAVVSATSGALWGTLELETSD</sequence>
<evidence type="ECO:0000259" key="1">
    <source>
        <dbReference type="Pfam" id="PF20150"/>
    </source>
</evidence>
<dbReference type="PANTHER" id="PTHR35910">
    <property type="entry name" value="2EXR DOMAIN-CONTAINING PROTEIN"/>
    <property type="match status" value="1"/>
</dbReference>
<dbReference type="AlphaFoldDB" id="A0A2J6SNJ9"/>
<accession>A0A2J6SNJ9</accession>
<dbReference type="EMBL" id="KZ613912">
    <property type="protein sequence ID" value="PMD52328.1"/>
    <property type="molecule type" value="Genomic_DNA"/>
</dbReference>
<dbReference type="Proteomes" id="UP000235371">
    <property type="component" value="Unassembled WGS sequence"/>
</dbReference>